<dbReference type="InterPro" id="IPR017900">
    <property type="entry name" value="4Fe4S_Fe_S_CS"/>
</dbReference>
<evidence type="ECO:0000259" key="4">
    <source>
        <dbReference type="PROSITE" id="PS51379"/>
    </source>
</evidence>
<keyword evidence="3" id="KW-0411">Iron-sulfur</keyword>
<dbReference type="PROSITE" id="PS00198">
    <property type="entry name" value="4FE4S_FER_1"/>
    <property type="match status" value="1"/>
</dbReference>
<dbReference type="SUPFAM" id="SSF54862">
    <property type="entry name" value="4Fe-4S ferredoxins"/>
    <property type="match status" value="1"/>
</dbReference>
<dbReference type="GO" id="GO:0046872">
    <property type="term" value="F:metal ion binding"/>
    <property type="evidence" value="ECO:0007669"/>
    <property type="project" value="UniProtKB-KW"/>
</dbReference>
<dbReference type="GO" id="GO:0051536">
    <property type="term" value="F:iron-sulfur cluster binding"/>
    <property type="evidence" value="ECO:0007669"/>
    <property type="project" value="UniProtKB-KW"/>
</dbReference>
<dbReference type="PROSITE" id="PS51379">
    <property type="entry name" value="4FE4S_FER_2"/>
    <property type="match status" value="1"/>
</dbReference>
<dbReference type="EMBL" id="JACRTE010000010">
    <property type="protein sequence ID" value="MBC8596916.1"/>
    <property type="molecule type" value="Genomic_DNA"/>
</dbReference>
<keyword evidence="1" id="KW-0479">Metal-binding</keyword>
<comment type="caution">
    <text evidence="5">The sequence shown here is derived from an EMBL/GenBank/DDBJ whole genome shotgun (WGS) entry which is preliminary data.</text>
</comment>
<feature type="domain" description="4Fe-4S ferredoxin-type" evidence="4">
    <location>
        <begin position="165"/>
        <end position="195"/>
    </location>
</feature>
<accession>A0A926FBK8</accession>
<dbReference type="RefSeq" id="WP_262432293.1">
    <property type="nucleotide sequence ID" value="NZ_JACRTE010000010.1"/>
</dbReference>
<organism evidence="5 6">
    <name type="scientific">Qingrenia yutianensis</name>
    <dbReference type="NCBI Taxonomy" id="2763676"/>
    <lineage>
        <taxon>Bacteria</taxon>
        <taxon>Bacillati</taxon>
        <taxon>Bacillota</taxon>
        <taxon>Clostridia</taxon>
        <taxon>Eubacteriales</taxon>
        <taxon>Oscillospiraceae</taxon>
        <taxon>Qingrenia</taxon>
    </lineage>
</organism>
<evidence type="ECO:0000313" key="6">
    <source>
        <dbReference type="Proteomes" id="UP000647416"/>
    </source>
</evidence>
<dbReference type="Gene3D" id="3.30.70.20">
    <property type="match status" value="1"/>
</dbReference>
<protein>
    <submittedName>
        <fullName evidence="5">4Fe-4S binding protein</fullName>
    </submittedName>
</protein>
<dbReference type="Proteomes" id="UP000647416">
    <property type="component" value="Unassembled WGS sequence"/>
</dbReference>
<evidence type="ECO:0000256" key="2">
    <source>
        <dbReference type="ARBA" id="ARBA00023004"/>
    </source>
</evidence>
<proteinExistence type="predicted"/>
<evidence type="ECO:0000256" key="3">
    <source>
        <dbReference type="ARBA" id="ARBA00023014"/>
    </source>
</evidence>
<gene>
    <name evidence="5" type="ORF">H8706_08555</name>
</gene>
<dbReference type="Pfam" id="PF12837">
    <property type="entry name" value="Fer4_6"/>
    <property type="match status" value="1"/>
</dbReference>
<dbReference type="PANTHER" id="PTHR42827:SF1">
    <property type="entry name" value="IRON-SULFUR CLUSTER-BINDING PROTEIN"/>
    <property type="match status" value="1"/>
</dbReference>
<reference evidence="5" key="1">
    <citation type="submission" date="2020-08" db="EMBL/GenBank/DDBJ databases">
        <title>Genome public.</title>
        <authorList>
            <person name="Liu C."/>
            <person name="Sun Q."/>
        </authorList>
    </citation>
    <scope>NUCLEOTIDE SEQUENCE</scope>
    <source>
        <strain evidence="5">NSJ-50</strain>
    </source>
</reference>
<dbReference type="AlphaFoldDB" id="A0A926FBK8"/>
<dbReference type="PANTHER" id="PTHR42827">
    <property type="entry name" value="IRON-SULFUR CLUSTER-BINDING PROTEIN-RELATED"/>
    <property type="match status" value="1"/>
</dbReference>
<dbReference type="InterPro" id="IPR017896">
    <property type="entry name" value="4Fe4S_Fe-S-bd"/>
</dbReference>
<keyword evidence="2" id="KW-0408">Iron</keyword>
<name>A0A926FBK8_9FIRM</name>
<evidence type="ECO:0000256" key="1">
    <source>
        <dbReference type="ARBA" id="ARBA00022723"/>
    </source>
</evidence>
<keyword evidence="6" id="KW-1185">Reference proteome</keyword>
<sequence length="283" mass="31031">MISNSEIKELAVKCGAELFGAAPIERFLEDGDKFKLKELKNDVKSVIVMGFSVNRGALRGVEEGTNWGAVNAGSPVNPMVIPAVTYKFSRLFEQKYGYEAVCLTKIPPSLFKGDVEKAVENTVLFFEYAAYAAGLGEIGAGKFFLTERYGVRQYFAVILTDAEIEPDEISEKSICDNCGECAKACPYGAISTTETAVQKIGGKTVSWNKLCVEKCFVCTYGALSNQYLDDGDFNILNRGAKAMNADIEPSRISSACGRACVAHLENTVMKDRFVNKFRMEKSQ</sequence>
<evidence type="ECO:0000313" key="5">
    <source>
        <dbReference type="EMBL" id="MBC8596916.1"/>
    </source>
</evidence>